<dbReference type="EMBL" id="ANFO01000567">
    <property type="protein sequence ID" value="KGQ08556.1"/>
    <property type="molecule type" value="Genomic_DNA"/>
</dbReference>
<evidence type="ECO:0000256" key="3">
    <source>
        <dbReference type="ARBA" id="ARBA00005404"/>
    </source>
</evidence>
<dbReference type="PANTHER" id="PTHR32057:SF14">
    <property type="entry name" value="PROTEIN ADENYLYLTRANSFERASE SELO, MITOCHONDRIAL"/>
    <property type="match status" value="1"/>
</dbReference>
<evidence type="ECO:0000313" key="25">
    <source>
        <dbReference type="Proteomes" id="UP000030106"/>
    </source>
</evidence>
<dbReference type="GO" id="GO:0005524">
    <property type="term" value="F:ATP binding"/>
    <property type="evidence" value="ECO:0007669"/>
    <property type="project" value="UniProtKB-KW"/>
</dbReference>
<keyword evidence="7" id="KW-0548">Nucleotidyltransferase</keyword>
<evidence type="ECO:0000256" key="10">
    <source>
        <dbReference type="ARBA" id="ARBA00022840"/>
    </source>
</evidence>
<evidence type="ECO:0000256" key="12">
    <source>
        <dbReference type="ARBA" id="ARBA00022967"/>
    </source>
</evidence>
<feature type="domain" description="2Fe-2S ferredoxin-type" evidence="21">
    <location>
        <begin position="705"/>
        <end position="783"/>
    </location>
</feature>
<name>A0A0A2VL00_BEABA</name>
<dbReference type="CDD" id="cd00207">
    <property type="entry name" value="fer2"/>
    <property type="match status" value="1"/>
</dbReference>
<evidence type="ECO:0000256" key="15">
    <source>
        <dbReference type="ARBA" id="ARBA00023027"/>
    </source>
</evidence>
<comment type="similarity">
    <text evidence="4">Belongs to the SELO family.</text>
</comment>
<dbReference type="InterPro" id="IPR036010">
    <property type="entry name" value="2Fe-2S_ferredoxin-like_sf"/>
</dbReference>
<dbReference type="Gene3D" id="3.30.70.20">
    <property type="match status" value="1"/>
</dbReference>
<keyword evidence="24" id="KW-0830">Ubiquinone</keyword>
<dbReference type="SUPFAM" id="SSF53706">
    <property type="entry name" value="Formate dehydrogenase/DMSO reductase, domains 1-3"/>
    <property type="match status" value="1"/>
</dbReference>
<dbReference type="FunFam" id="3.40.50.740:FF:000033">
    <property type="entry name" value="NUAM protein"/>
    <property type="match status" value="1"/>
</dbReference>
<dbReference type="PROSITE" id="PS51085">
    <property type="entry name" value="2FE2S_FER_2"/>
    <property type="match status" value="1"/>
</dbReference>
<keyword evidence="10" id="KW-0067">ATP-binding</keyword>
<dbReference type="InterPro" id="IPR001041">
    <property type="entry name" value="2Fe-2S_ferredoxin-type"/>
</dbReference>
<dbReference type="Gene3D" id="3.10.20.740">
    <property type="match status" value="1"/>
</dbReference>
<dbReference type="NCBIfam" id="TIGR01973">
    <property type="entry name" value="NuoG"/>
    <property type="match status" value="1"/>
</dbReference>
<dbReference type="PROSITE" id="PS51839">
    <property type="entry name" value="4FE4S_HC3"/>
    <property type="match status" value="1"/>
</dbReference>
<dbReference type="GO" id="GO:0042773">
    <property type="term" value="P:ATP synthesis coupled electron transport"/>
    <property type="evidence" value="ECO:0007669"/>
    <property type="project" value="InterPro"/>
</dbReference>
<comment type="caution">
    <text evidence="24">The sequence shown here is derived from an EMBL/GenBank/DDBJ whole genome shotgun (WGS) entry which is preliminary data.</text>
</comment>
<dbReference type="HOGENOM" id="CLU_004247_0_0_1"/>
<dbReference type="Pfam" id="PF22151">
    <property type="entry name" value="Fer4_NDSU1"/>
    <property type="match status" value="1"/>
</dbReference>
<evidence type="ECO:0000259" key="23">
    <source>
        <dbReference type="PROSITE" id="PS51839"/>
    </source>
</evidence>
<feature type="domain" description="4Fe-4S His(Cys)3-ligated-type" evidence="23">
    <location>
        <begin position="783"/>
        <end position="822"/>
    </location>
</feature>
<dbReference type="Proteomes" id="UP000030106">
    <property type="component" value="Unassembled WGS sequence"/>
</dbReference>
<keyword evidence="5" id="KW-0004">4Fe-4S</keyword>
<evidence type="ECO:0000256" key="7">
    <source>
        <dbReference type="ARBA" id="ARBA00022695"/>
    </source>
</evidence>
<evidence type="ECO:0000256" key="18">
    <source>
        <dbReference type="ARBA" id="ARBA00070722"/>
    </source>
</evidence>
<keyword evidence="13" id="KW-0408">Iron</keyword>
<accession>A0A0A2VL00</accession>
<organism evidence="24 25">
    <name type="scientific">Beauveria bassiana D1-5</name>
    <dbReference type="NCBI Taxonomy" id="1245745"/>
    <lineage>
        <taxon>Eukaryota</taxon>
        <taxon>Fungi</taxon>
        <taxon>Dikarya</taxon>
        <taxon>Ascomycota</taxon>
        <taxon>Pezizomycotina</taxon>
        <taxon>Sordariomycetes</taxon>
        <taxon>Hypocreomycetidae</taxon>
        <taxon>Hypocreales</taxon>
        <taxon>Cordycipitaceae</taxon>
        <taxon>Beauveria</taxon>
    </lineage>
</organism>
<reference evidence="24 25" key="1">
    <citation type="submission" date="2012-10" db="EMBL/GenBank/DDBJ databases">
        <title>Genome sequencing and analysis of entomopathogenic fungi Beauveria bassiana D1-5.</title>
        <authorList>
            <person name="Li Q."/>
            <person name="Wang L."/>
            <person name="Zhang Z."/>
            <person name="Wang Q."/>
            <person name="Ren J."/>
            <person name="Wang M."/>
            <person name="Xu W."/>
            <person name="Wang J."/>
            <person name="Lu Y."/>
            <person name="Du Q."/>
            <person name="Sun Z."/>
        </authorList>
    </citation>
    <scope>NUCLEOTIDE SEQUENCE [LARGE SCALE GENOMIC DNA]</scope>
    <source>
        <strain evidence="24 25">D1-5</strain>
    </source>
</reference>
<dbReference type="Pfam" id="PF09326">
    <property type="entry name" value="NADH_dhqG_C"/>
    <property type="match status" value="1"/>
</dbReference>
<evidence type="ECO:0000259" key="21">
    <source>
        <dbReference type="PROSITE" id="PS51085"/>
    </source>
</evidence>
<evidence type="ECO:0000256" key="9">
    <source>
        <dbReference type="ARBA" id="ARBA00022741"/>
    </source>
</evidence>
<dbReference type="PANTHER" id="PTHR32057">
    <property type="entry name" value="PROTEIN ADENYLYLTRANSFERASE SELO, MITOCHONDRIAL"/>
    <property type="match status" value="1"/>
</dbReference>
<dbReference type="CDD" id="cd02773">
    <property type="entry name" value="MopB_Res-Cmplx1_Nad11"/>
    <property type="match status" value="1"/>
</dbReference>
<evidence type="ECO:0000256" key="16">
    <source>
        <dbReference type="ARBA" id="ARBA00031547"/>
    </source>
</evidence>
<keyword evidence="15" id="KW-0520">NAD</keyword>
<dbReference type="PROSITE" id="PS00642">
    <property type="entry name" value="COMPLEX1_75K_2"/>
    <property type="match status" value="1"/>
</dbReference>
<sequence>MANNGSARNAHQLSYEGKPLKDIPKTWNFTSALTPDPLFPTPAASHKTARDKIGPRMVRDALFTWVRPEKQEDPELLAVSPAAMRDLGIKDGEKGTEDFRQFVAGNKLYGWDEDKLEGGYPWAQCYGGYQFGQWAGQLGDGRAISLFETTNPATGVRYELQLKGAGLTPYSRFADGKAVLRSSIREFIVSEALNALSIPTTRALSLTLLPQSKVLRERIEPGAIVLRFAQSWLRLGTFDLLRSRGDRKLVRELSAYVANEVFGGWDKLSGRLANPDKPAEAPEPSRGVSEKTVEGPEDAAENRYTRLYREIVRRNALVVAQWQAYGFMNGVLNTDNTSVFGLSIDFGPFAFMDNFDPSYTPNHDDAMLRYSYKNQPTIIWWNLVRLGEALGELMGMGSAVDNATYLAEGVKKGQEDEVIARAEKLITQAGEEYKQTFLSEYRRLMTARLGLRQQKESDFDVLFSEALDTLEAFELDFSHFFRRLSSVKLAQVATEDARRQTAKIFFHKEGLPKPSTESDALGRISNWLSKWHDRVLEDWSSDGSGVTEGAEAERIQAMKQVNPNFVARGWILDEIIRRVEKEGDRQVLDRAMHMALHPFNDSWSGLEVGGATYQGDSEEEQRWVGDMNTLAEEPFPSTRQQFFLAASHGLSPLFRRSVLHHIKSPINSGTAATMLRHTLARTALRTGRRAASGSRAFSVSSQRHAEVELTIDGKKVSIEAGSALIQACEKAGATVPRYCYHEKLMIAGNCRMCLVEVERAPKPVASCAWPVQPGMVVKTNSPLAHKAREGVMEFLLANHPLDCPICDQGGECDLQEQSLRYGSDRGRFHEIGGKRAVEDKNIGPLIKTSMNRCIHCTRCVRFANDIAGAPELGSTGRGNDIQIGTYLEQNLDSELSGNVIDLCPVGALTSKPYAFRARPWELKHSESIDVLDGLGSNIRVDSRGLEVMRILPRLNDDVNEEWINDKSRFACDGLKTQRLTMPLVRRDGKFEPADWEEALTEVARAWEQKKPQGNEFKIISGALTEVESLVVAKDMANKLGSENLALDTPTGSSPLAHGVDVRSNYLFNSTIWGIEETDCMLIIGSNPRHEAAVLNARIRKQWLRSELEIGVVGETFDSTFEFEHLGLDHAALKAALAGPFGKKLAAAKKPMIVVGSAVTDHVDAKAFYETVGAFVEKHAANFRTPDWNGYSVLQREASRAGAFEVGFVTPSAEVAQTKPKFVWLLGADEINEADIPKDAFVVYQGHHGDRGAQIADIILPGAAYTEKAGTYINTEGRVQMTRAATSLPGAARTDWKILRAASEFLGAPLPYDDVTAVRERMSMISPALAVYDVIESVALRELSKVQLVDQNKGSKATGSPLKKAIENFYFTDVISRSSPTMARCSAAKASGDPRTNLMAPGMEEDRPMAFPCYLEVFFKIDLGCGLEVLAGPVGADFGAADALLSGLVGTPDLFFLGDAVDEEGLDAACALAGGRDGMSGLLLACSSPSADRFLSLSLSMGP</sequence>
<dbReference type="eggNOG" id="KOG2282">
    <property type="taxonomic scope" value="Eukaryota"/>
</dbReference>
<dbReference type="Pfam" id="PF00384">
    <property type="entry name" value="Molybdopterin"/>
    <property type="match status" value="1"/>
</dbReference>
<comment type="cofactor">
    <cofactor evidence="17">
        <name>[2Fe-2S] cluster</name>
        <dbReference type="ChEBI" id="CHEBI:190135"/>
    </cofactor>
</comment>
<protein>
    <recommendedName>
        <fullName evidence="18">NADH-ubiquinone oxidoreductase 78 kDa subunit, mitochondrial</fullName>
    </recommendedName>
    <alternativeName>
        <fullName evidence="16">Selenoprotein O</fullName>
    </alternativeName>
</protein>
<dbReference type="InterPro" id="IPR010228">
    <property type="entry name" value="NADH_UbQ_OxRdtase_Gsu"/>
</dbReference>
<feature type="compositionally biased region" description="Basic and acidic residues" evidence="20">
    <location>
        <begin position="288"/>
        <end position="297"/>
    </location>
</feature>
<dbReference type="FunFam" id="3.30.70.20:FF:000002">
    <property type="entry name" value="NADH-ubiquinone oxidoreductase 75 kDa subunit"/>
    <property type="match status" value="1"/>
</dbReference>
<dbReference type="InterPro" id="IPR006963">
    <property type="entry name" value="Mopterin_OxRdtase_4Fe-4S_dom"/>
</dbReference>
<dbReference type="HAMAP" id="MF_00692">
    <property type="entry name" value="SelO"/>
    <property type="match status" value="1"/>
</dbReference>
<dbReference type="GO" id="GO:0005739">
    <property type="term" value="C:mitochondrion"/>
    <property type="evidence" value="ECO:0007669"/>
    <property type="project" value="TreeGrafter"/>
</dbReference>
<evidence type="ECO:0000256" key="1">
    <source>
        <dbReference type="ARBA" id="ARBA00001946"/>
    </source>
</evidence>
<feature type="region of interest" description="Disordered" evidence="20">
    <location>
        <begin position="273"/>
        <end position="297"/>
    </location>
</feature>
<evidence type="ECO:0000256" key="2">
    <source>
        <dbReference type="ARBA" id="ARBA00001966"/>
    </source>
</evidence>
<dbReference type="GO" id="GO:0016651">
    <property type="term" value="F:oxidoreductase activity, acting on NAD(P)H"/>
    <property type="evidence" value="ECO:0007669"/>
    <property type="project" value="InterPro"/>
</dbReference>
<dbReference type="Gene3D" id="3.30.200.210">
    <property type="match status" value="1"/>
</dbReference>
<proteinExistence type="inferred from homology"/>
<keyword evidence="11" id="KW-0460">Magnesium</keyword>
<dbReference type="STRING" id="1245745.A0A0A2VL00"/>
<evidence type="ECO:0000256" key="13">
    <source>
        <dbReference type="ARBA" id="ARBA00023004"/>
    </source>
</evidence>
<dbReference type="GO" id="GO:0046872">
    <property type="term" value="F:metal ion binding"/>
    <property type="evidence" value="ECO:0007669"/>
    <property type="project" value="UniProtKB-KW"/>
</dbReference>
<dbReference type="GO" id="GO:0051539">
    <property type="term" value="F:4 iron, 4 sulfur cluster binding"/>
    <property type="evidence" value="ECO:0007669"/>
    <property type="project" value="UniProtKB-KW"/>
</dbReference>
<dbReference type="PROSITE" id="PS00641">
    <property type="entry name" value="COMPLEX1_75K_1"/>
    <property type="match status" value="1"/>
</dbReference>
<evidence type="ECO:0000256" key="8">
    <source>
        <dbReference type="ARBA" id="ARBA00022723"/>
    </source>
</evidence>
<comment type="similarity">
    <text evidence="3 19">Belongs to the complex I 75 kDa subunit family.</text>
</comment>
<dbReference type="Pfam" id="PF10588">
    <property type="entry name" value="NADH-G_4Fe-4S_3"/>
    <property type="match status" value="1"/>
</dbReference>
<dbReference type="FunFam" id="3.30.200.210:FF:000002">
    <property type="entry name" value="NADH-ubiquinone oxidoreductase 75 kDa subunit"/>
    <property type="match status" value="1"/>
</dbReference>
<keyword evidence="14" id="KW-0411">Iron-sulfur</keyword>
<dbReference type="PROSITE" id="PS51669">
    <property type="entry name" value="4FE4S_MOW_BIS_MGD"/>
    <property type="match status" value="1"/>
</dbReference>
<dbReference type="OrthoDB" id="10249365at2759"/>
<evidence type="ECO:0000259" key="22">
    <source>
        <dbReference type="PROSITE" id="PS51669"/>
    </source>
</evidence>
<evidence type="ECO:0000313" key="24">
    <source>
        <dbReference type="EMBL" id="KGQ08556.1"/>
    </source>
</evidence>
<dbReference type="InterPro" id="IPR006656">
    <property type="entry name" value="Mopterin_OxRdtase"/>
</dbReference>
<dbReference type="GO" id="GO:0016020">
    <property type="term" value="C:membrane"/>
    <property type="evidence" value="ECO:0007669"/>
    <property type="project" value="InterPro"/>
</dbReference>
<evidence type="ECO:0000256" key="5">
    <source>
        <dbReference type="ARBA" id="ARBA00022485"/>
    </source>
</evidence>
<dbReference type="InterPro" id="IPR003846">
    <property type="entry name" value="SelO"/>
</dbReference>
<evidence type="ECO:0000256" key="17">
    <source>
        <dbReference type="ARBA" id="ARBA00034078"/>
    </source>
</evidence>
<evidence type="ECO:0000256" key="11">
    <source>
        <dbReference type="ARBA" id="ARBA00022842"/>
    </source>
</evidence>
<evidence type="ECO:0000256" key="6">
    <source>
        <dbReference type="ARBA" id="ARBA00022679"/>
    </source>
</evidence>
<evidence type="ECO:0000256" key="19">
    <source>
        <dbReference type="RuleBase" id="RU004523"/>
    </source>
</evidence>
<keyword evidence="6" id="KW-0808">Transferase</keyword>
<dbReference type="InterPro" id="IPR019574">
    <property type="entry name" value="NADH_UbQ_OxRdtase_Gsu_4Fe4S-bd"/>
</dbReference>
<dbReference type="Pfam" id="PF02696">
    <property type="entry name" value="SelO"/>
    <property type="match status" value="1"/>
</dbReference>
<keyword evidence="12" id="KW-1278">Translocase</keyword>
<dbReference type="SUPFAM" id="SSF54862">
    <property type="entry name" value="4Fe-4S ferredoxins"/>
    <property type="match status" value="1"/>
</dbReference>
<comment type="cofactor">
    <cofactor evidence="2">
        <name>[4Fe-4S] cluster</name>
        <dbReference type="ChEBI" id="CHEBI:49883"/>
    </cofactor>
</comment>
<dbReference type="InterPro" id="IPR000283">
    <property type="entry name" value="NADH_UbQ_OxRdtase_75kDa_su_CS"/>
</dbReference>
<dbReference type="Pfam" id="PF13510">
    <property type="entry name" value="Fer2_4"/>
    <property type="match status" value="1"/>
</dbReference>
<feature type="domain" description="4Fe-4S Mo/W bis-MGD-type" evidence="22">
    <location>
        <begin position="922"/>
        <end position="978"/>
    </location>
</feature>
<dbReference type="Pfam" id="PF22117">
    <property type="entry name" value="Fer4_Nqo3"/>
    <property type="match status" value="1"/>
</dbReference>
<evidence type="ECO:0000256" key="20">
    <source>
        <dbReference type="SAM" id="MobiDB-lite"/>
    </source>
</evidence>
<keyword evidence="9" id="KW-0547">Nucleotide-binding</keyword>
<gene>
    <name evidence="24" type="ORF">BBAD15_g6071</name>
</gene>
<dbReference type="GO" id="GO:0008137">
    <property type="term" value="F:NADH dehydrogenase (ubiquinone) activity"/>
    <property type="evidence" value="ECO:0007669"/>
    <property type="project" value="InterPro"/>
</dbReference>
<dbReference type="InterPro" id="IPR015405">
    <property type="entry name" value="NDUFS1-like_C"/>
</dbReference>
<dbReference type="PROSITE" id="PS00643">
    <property type="entry name" value="COMPLEX1_75K_3"/>
    <property type="match status" value="1"/>
</dbReference>
<evidence type="ECO:0000256" key="14">
    <source>
        <dbReference type="ARBA" id="ARBA00023014"/>
    </source>
</evidence>
<dbReference type="GO" id="GO:0070733">
    <property type="term" value="F:AMPylase activity"/>
    <property type="evidence" value="ECO:0007669"/>
    <property type="project" value="TreeGrafter"/>
</dbReference>
<dbReference type="InterPro" id="IPR054351">
    <property type="entry name" value="NADH_UbQ_OxRdtase_ferredoxin"/>
</dbReference>
<dbReference type="Gene3D" id="3.40.50.740">
    <property type="match status" value="1"/>
</dbReference>
<dbReference type="SUPFAM" id="SSF54292">
    <property type="entry name" value="2Fe-2S ferredoxin-like"/>
    <property type="match status" value="1"/>
</dbReference>
<dbReference type="FunFam" id="3.10.20.740:FF:000001">
    <property type="entry name" value="NADH-quinone oxidoreductase subunit G"/>
    <property type="match status" value="1"/>
</dbReference>
<comment type="cofactor">
    <cofactor evidence="1">
        <name>Mg(2+)</name>
        <dbReference type="ChEBI" id="CHEBI:18420"/>
    </cofactor>
</comment>
<evidence type="ECO:0000256" key="4">
    <source>
        <dbReference type="ARBA" id="ARBA00009747"/>
    </source>
</evidence>
<dbReference type="SMART" id="SM00929">
    <property type="entry name" value="NADH-G_4Fe-4S_3"/>
    <property type="match status" value="1"/>
</dbReference>
<keyword evidence="8" id="KW-0479">Metal-binding</keyword>